<feature type="chain" id="PRO_5046397658" description="Secreted protein" evidence="1">
    <location>
        <begin position="20"/>
        <end position="160"/>
    </location>
</feature>
<organism evidence="2 3">
    <name type="scientific">Nonomuraea salmonea</name>
    <dbReference type="NCBI Taxonomy" id="46181"/>
    <lineage>
        <taxon>Bacteria</taxon>
        <taxon>Bacillati</taxon>
        <taxon>Actinomycetota</taxon>
        <taxon>Actinomycetes</taxon>
        <taxon>Streptosporangiales</taxon>
        <taxon>Streptosporangiaceae</taxon>
        <taxon>Nonomuraea</taxon>
    </lineage>
</organism>
<evidence type="ECO:0000256" key="1">
    <source>
        <dbReference type="SAM" id="SignalP"/>
    </source>
</evidence>
<name>A0ABV5NVV3_9ACTN</name>
<feature type="signal peptide" evidence="1">
    <location>
        <begin position="1"/>
        <end position="19"/>
    </location>
</feature>
<dbReference type="RefSeq" id="WP_345392353.1">
    <property type="nucleotide sequence ID" value="NZ_BAAAXS010000001.1"/>
</dbReference>
<sequence>MFKKIATGLLAAAATTALALSLPTAAQASSFDHHRDSSDSWGPVHAKFGLAKAEGWIGVDWNRRGTHNEVSVAGRLYDRDNRTYRRGGKCAFVTFQAREFRSGWDTVYTDKYCGYPGFERFRFEVEDVSAVRVKVCQAGPQRNAWPTNCGRWDYIYSARH</sequence>
<accession>A0ABV5NVV3</accession>
<gene>
    <name evidence="2" type="ORF">ACFFR3_33655</name>
</gene>
<evidence type="ECO:0000313" key="3">
    <source>
        <dbReference type="Proteomes" id="UP001589568"/>
    </source>
</evidence>
<reference evidence="2 3" key="1">
    <citation type="submission" date="2024-09" db="EMBL/GenBank/DDBJ databases">
        <authorList>
            <person name="Sun Q."/>
            <person name="Mori K."/>
        </authorList>
    </citation>
    <scope>NUCLEOTIDE SEQUENCE [LARGE SCALE GENOMIC DNA]</scope>
    <source>
        <strain evidence="2 3">JCM 3324</strain>
    </source>
</reference>
<evidence type="ECO:0008006" key="4">
    <source>
        <dbReference type="Google" id="ProtNLM"/>
    </source>
</evidence>
<proteinExistence type="predicted"/>
<dbReference type="EMBL" id="JBHMCF010000038">
    <property type="protein sequence ID" value="MFB9474468.1"/>
    <property type="molecule type" value="Genomic_DNA"/>
</dbReference>
<protein>
    <recommendedName>
        <fullName evidence="4">Secreted protein</fullName>
    </recommendedName>
</protein>
<evidence type="ECO:0000313" key="2">
    <source>
        <dbReference type="EMBL" id="MFB9474468.1"/>
    </source>
</evidence>
<comment type="caution">
    <text evidence="2">The sequence shown here is derived from an EMBL/GenBank/DDBJ whole genome shotgun (WGS) entry which is preliminary data.</text>
</comment>
<keyword evidence="1" id="KW-0732">Signal</keyword>
<keyword evidence="3" id="KW-1185">Reference proteome</keyword>
<dbReference type="Proteomes" id="UP001589568">
    <property type="component" value="Unassembled WGS sequence"/>
</dbReference>